<feature type="coiled-coil region" evidence="1">
    <location>
        <begin position="246"/>
        <end position="280"/>
    </location>
</feature>
<feature type="coiled-coil region" evidence="1">
    <location>
        <begin position="309"/>
        <end position="375"/>
    </location>
</feature>
<dbReference type="WBParaSite" id="SMRG1_820.1">
    <property type="protein sequence ID" value="SMRG1_820.1"/>
    <property type="gene ID" value="SMRG1_820"/>
</dbReference>
<feature type="coiled-coil region" evidence="1">
    <location>
        <begin position="421"/>
        <end position="455"/>
    </location>
</feature>
<evidence type="ECO:0000313" key="3">
    <source>
        <dbReference type="Proteomes" id="UP000050790"/>
    </source>
</evidence>
<feature type="region of interest" description="Disordered" evidence="2">
    <location>
        <begin position="474"/>
        <end position="502"/>
    </location>
</feature>
<proteinExistence type="predicted"/>
<evidence type="ECO:0000256" key="2">
    <source>
        <dbReference type="SAM" id="MobiDB-lite"/>
    </source>
</evidence>
<feature type="compositionally biased region" description="Pro residues" evidence="2">
    <location>
        <begin position="587"/>
        <end position="602"/>
    </location>
</feature>
<keyword evidence="1" id="KW-0175">Coiled coil</keyword>
<dbReference type="PANTHER" id="PTHR31935:SF1">
    <property type="entry name" value="COILED-COIL DOMAIN-CONTAINING PROTEIN 13"/>
    <property type="match status" value="1"/>
</dbReference>
<accession>A0AA85AFF4</accession>
<dbReference type="AlphaFoldDB" id="A0AA85AFF4"/>
<evidence type="ECO:0000313" key="4">
    <source>
        <dbReference type="WBParaSite" id="SMRG1_820.1"/>
    </source>
</evidence>
<sequence>MPDYCNEENLKQTESVTMHEVNKLYPNDPGLDVASLKIIELSKKIRELNASLVSERNKSNNLYQIVRKLETESINSSNKNVLCSLCKQNSITTNENIENISDDAEQEKKKKNKLKKLESIVMELRQKIQTLNHDLLLAKKVIESETGELIPNLNSWLTNLKLKPDGTYGNWRGRQQQIIALKNRITKLQSQLTLKSSSRIEDVISKENIENETFSGATLLDIHSFQDNDDNMTSKTSKLDPIIEQNDHRTTNIIQLQNDKKQLEEEIDFTKKNLQKIKLHHHHLLQEQKELKQQILFLINKSKHDNELIESLIQHRNNLQNELNKINQMNQEKTNEIEKLNEEQLNFKQIKDVEIKKLEEIIMEKNHLIDNMNERLSTTNQIHLNISEHEIINETNNEIQSNLMNSSHYDLDYIKNYKIERDGLIKLIETMECRIEELINEKMKLEMKNAELTRKTLVKPNVKNQFLLINEKSIKSDDNHSNNNNNNNDNNNGNNDNNNNEQLFHNLINDNYIKNLIQKCSLSSHSMKIIIKCIKQYQTILIQYYNEIINLKNNIKLILDYHKDDFKLMMNIIDELKQQPTPTQQQQPPPPTPEQQPPPQQQ</sequence>
<feature type="region of interest" description="Disordered" evidence="2">
    <location>
        <begin position="577"/>
        <end position="602"/>
    </location>
</feature>
<feature type="compositionally biased region" description="Low complexity" evidence="2">
    <location>
        <begin position="481"/>
        <end position="500"/>
    </location>
</feature>
<dbReference type="PANTHER" id="PTHR31935">
    <property type="entry name" value="COILED-COIL DOMAIN-CONTAINING PROTEIN 13"/>
    <property type="match status" value="1"/>
</dbReference>
<reference evidence="4" key="1">
    <citation type="submission" date="2023-11" db="UniProtKB">
        <authorList>
            <consortium name="WormBaseParasite"/>
        </authorList>
    </citation>
    <scope>IDENTIFICATION</scope>
</reference>
<dbReference type="Proteomes" id="UP000050790">
    <property type="component" value="Unassembled WGS sequence"/>
</dbReference>
<protein>
    <submittedName>
        <fullName evidence="4">GRIP domain-containing protein</fullName>
    </submittedName>
</protein>
<organism evidence="3 4">
    <name type="scientific">Schistosoma margrebowiei</name>
    <dbReference type="NCBI Taxonomy" id="48269"/>
    <lineage>
        <taxon>Eukaryota</taxon>
        <taxon>Metazoa</taxon>
        <taxon>Spiralia</taxon>
        <taxon>Lophotrochozoa</taxon>
        <taxon>Platyhelminthes</taxon>
        <taxon>Trematoda</taxon>
        <taxon>Digenea</taxon>
        <taxon>Strigeidida</taxon>
        <taxon>Schistosomatoidea</taxon>
        <taxon>Schistosomatidae</taxon>
        <taxon>Schistosoma</taxon>
    </lineage>
</organism>
<dbReference type="InterPro" id="IPR038929">
    <property type="entry name" value="CCDC13"/>
</dbReference>
<feature type="coiled-coil region" evidence="1">
    <location>
        <begin position="31"/>
        <end position="58"/>
    </location>
</feature>
<name>A0AA85AFF4_9TREM</name>
<evidence type="ECO:0000256" key="1">
    <source>
        <dbReference type="SAM" id="Coils"/>
    </source>
</evidence>
<feature type="coiled-coil region" evidence="1">
    <location>
        <begin position="94"/>
        <end position="134"/>
    </location>
</feature>